<sequence length="101" mass="10955">MLPRSGRPHDQLLRNEIVAGIAGLVVGHIVWLAAITLATEGSRVNVWVLLVAALSFIGGAAGGYFGWRKYQQKSHTWAAFLWALPVSPVLFSLVLLGVTYL</sequence>
<keyword evidence="3" id="KW-1185">Reference proteome</keyword>
<proteinExistence type="predicted"/>
<keyword evidence="1" id="KW-0472">Membrane</keyword>
<dbReference type="STRING" id="146018.BN2156_03220"/>
<evidence type="ECO:0000313" key="2">
    <source>
        <dbReference type="EMBL" id="CRZ16353.1"/>
    </source>
</evidence>
<evidence type="ECO:0000256" key="1">
    <source>
        <dbReference type="SAM" id="Phobius"/>
    </source>
</evidence>
<reference evidence="3" key="1">
    <citation type="submission" date="2015-07" db="EMBL/GenBank/DDBJ databases">
        <authorList>
            <person name="Urmite Genomes"/>
        </authorList>
    </citation>
    <scope>NUCLEOTIDE SEQUENCE [LARGE SCALE GENOMIC DNA]</scope>
    <source>
        <strain evidence="3">type strain: ATCC 49404</strain>
    </source>
</reference>
<feature type="transmembrane region" description="Helical" evidence="1">
    <location>
        <begin position="79"/>
        <end position="100"/>
    </location>
</feature>
<organism evidence="2 3">
    <name type="scientific">Mycolicibacterium neworleansense</name>
    <dbReference type="NCBI Taxonomy" id="146018"/>
    <lineage>
        <taxon>Bacteria</taxon>
        <taxon>Bacillati</taxon>
        <taxon>Actinomycetota</taxon>
        <taxon>Actinomycetes</taxon>
        <taxon>Mycobacteriales</taxon>
        <taxon>Mycobacteriaceae</taxon>
        <taxon>Mycolicibacterium</taxon>
    </lineage>
</organism>
<dbReference type="AlphaFoldDB" id="A0A0H5RQY5"/>
<keyword evidence="1" id="KW-0812">Transmembrane</keyword>
<gene>
    <name evidence="2" type="ORF">BN2156_03220</name>
</gene>
<accession>A0A0H5RQY5</accession>
<name>A0A0H5RQY5_9MYCO</name>
<dbReference type="Proteomes" id="UP000199147">
    <property type="component" value="Unassembled WGS sequence"/>
</dbReference>
<evidence type="ECO:0008006" key="4">
    <source>
        <dbReference type="Google" id="ProtNLM"/>
    </source>
</evidence>
<evidence type="ECO:0000313" key="3">
    <source>
        <dbReference type="Proteomes" id="UP000199147"/>
    </source>
</evidence>
<dbReference type="EMBL" id="CWKH01000002">
    <property type="protein sequence ID" value="CRZ16353.1"/>
    <property type="molecule type" value="Genomic_DNA"/>
</dbReference>
<protein>
    <recommendedName>
        <fullName evidence="4">Transmembrane protein</fullName>
    </recommendedName>
</protein>
<feature type="transmembrane region" description="Helical" evidence="1">
    <location>
        <begin position="46"/>
        <end position="67"/>
    </location>
</feature>
<keyword evidence="1" id="KW-1133">Transmembrane helix</keyword>
<feature type="transmembrane region" description="Helical" evidence="1">
    <location>
        <begin position="12"/>
        <end position="34"/>
    </location>
</feature>